<feature type="domain" description="IraD/Gp25-like" evidence="1">
    <location>
        <begin position="37"/>
        <end position="137"/>
    </location>
</feature>
<reference evidence="2" key="1">
    <citation type="journal article" date="2014" name="Int. J. Syst. Evol. Microbiol.">
        <title>Complete genome sequence of Corynebacterium casei LMG S-19264T (=DSM 44701T), isolated from a smear-ripened cheese.</title>
        <authorList>
            <consortium name="US DOE Joint Genome Institute (JGI-PGF)"/>
            <person name="Walter F."/>
            <person name="Albersmeier A."/>
            <person name="Kalinowski J."/>
            <person name="Ruckert C."/>
        </authorList>
    </citation>
    <scope>NUCLEOTIDE SEQUENCE</scope>
    <source>
        <strain evidence="2">CGMCC 1.15725</strain>
    </source>
</reference>
<dbReference type="RefSeq" id="WP_189046703.1">
    <property type="nucleotide sequence ID" value="NZ_BMJQ01000006.1"/>
</dbReference>
<sequence>MTRTTAAVMPSVLDRLLDEVPTGNKTAKPSRGVLVASIRQTLQRDLEWLLNTRRRPLGAAGKELAELKTALPAYGIPDFTTRDLSSETQRKAFARALEQAIRHFEPRLASVSVSIADRGGLERRLRFRIDALIRVEPAPEPVAFVSQLDPATQNFTIRAADHE</sequence>
<proteinExistence type="predicted"/>
<dbReference type="Gene3D" id="3.10.450.40">
    <property type="match status" value="1"/>
</dbReference>
<dbReference type="InterPro" id="IPR007048">
    <property type="entry name" value="IraD/Gp25-like"/>
</dbReference>
<keyword evidence="3" id="KW-1185">Reference proteome</keyword>
<comment type="caution">
    <text evidence="2">The sequence shown here is derived from an EMBL/GenBank/DDBJ whole genome shotgun (WGS) entry which is preliminary data.</text>
</comment>
<accession>A0A8J2YTW3</accession>
<evidence type="ECO:0000313" key="2">
    <source>
        <dbReference type="EMBL" id="GGF20431.1"/>
    </source>
</evidence>
<organism evidence="2 3">
    <name type="scientific">Aliidongia dinghuensis</name>
    <dbReference type="NCBI Taxonomy" id="1867774"/>
    <lineage>
        <taxon>Bacteria</taxon>
        <taxon>Pseudomonadati</taxon>
        <taxon>Pseudomonadota</taxon>
        <taxon>Alphaproteobacteria</taxon>
        <taxon>Rhodospirillales</taxon>
        <taxon>Dongiaceae</taxon>
        <taxon>Aliidongia</taxon>
    </lineage>
</organism>
<evidence type="ECO:0000313" key="3">
    <source>
        <dbReference type="Proteomes" id="UP000646365"/>
    </source>
</evidence>
<dbReference type="Proteomes" id="UP000646365">
    <property type="component" value="Unassembled WGS sequence"/>
</dbReference>
<dbReference type="NCBIfam" id="TIGR03357">
    <property type="entry name" value="VI_zyme"/>
    <property type="match status" value="1"/>
</dbReference>
<dbReference type="AlphaFoldDB" id="A0A8J2YTW3"/>
<gene>
    <name evidence="2" type="primary">impF</name>
    <name evidence="2" type="ORF">GCM10011611_28080</name>
</gene>
<dbReference type="SUPFAM" id="SSF160719">
    <property type="entry name" value="gpW/gp25-like"/>
    <property type="match status" value="1"/>
</dbReference>
<dbReference type="PANTHER" id="PTHR38595">
    <property type="entry name" value="CYTOPLASMIC PROTEIN-RELATED"/>
    <property type="match status" value="1"/>
</dbReference>
<reference evidence="2" key="2">
    <citation type="submission" date="2020-09" db="EMBL/GenBank/DDBJ databases">
        <authorList>
            <person name="Sun Q."/>
            <person name="Zhou Y."/>
        </authorList>
    </citation>
    <scope>NUCLEOTIDE SEQUENCE</scope>
    <source>
        <strain evidence="2">CGMCC 1.15725</strain>
    </source>
</reference>
<name>A0A8J2YTW3_9PROT</name>
<dbReference type="Pfam" id="PF04965">
    <property type="entry name" value="GPW_gp25"/>
    <property type="match status" value="1"/>
</dbReference>
<dbReference type="InterPro" id="IPR017737">
    <property type="entry name" value="TssE1-like"/>
</dbReference>
<protein>
    <submittedName>
        <fullName evidence="2">Type VI secretion protein</fullName>
    </submittedName>
</protein>
<dbReference type="InterPro" id="IPR053176">
    <property type="entry name" value="T6SS_TssE1-like"/>
</dbReference>
<evidence type="ECO:0000259" key="1">
    <source>
        <dbReference type="Pfam" id="PF04965"/>
    </source>
</evidence>
<dbReference type="EMBL" id="BMJQ01000006">
    <property type="protein sequence ID" value="GGF20431.1"/>
    <property type="molecule type" value="Genomic_DNA"/>
</dbReference>
<dbReference type="PANTHER" id="PTHR38595:SF2">
    <property type="entry name" value="TYPE VI SECRETION SYSTEM BASEPLATE SUBUNIT TSSE"/>
    <property type="match status" value="1"/>
</dbReference>